<sequence length="83" mass="9039">MDATTDRLLVLKGDGLEFEKLEGQIADLGKRRDALNARLMQLGEAGAALAEIEAASRELGEVDDLEQTLSERWLELAEIAGDI</sequence>
<keyword evidence="4" id="KW-1185">Reference proteome</keyword>
<dbReference type="Proteomes" id="UP000054498">
    <property type="component" value="Unassembled WGS sequence"/>
</dbReference>
<dbReference type="GO" id="GO:0005524">
    <property type="term" value="F:ATP binding"/>
    <property type="evidence" value="ECO:0007669"/>
    <property type="project" value="UniProtKB-KW"/>
</dbReference>
<dbReference type="OrthoDB" id="550119at2759"/>
<protein>
    <recommendedName>
        <fullName evidence="5">ABC transporter Uup C-terminal domain-containing protein</fullName>
    </recommendedName>
</protein>
<gene>
    <name evidence="3" type="ORF">MNEG_1714</name>
</gene>
<evidence type="ECO:0000256" key="2">
    <source>
        <dbReference type="ARBA" id="ARBA00022840"/>
    </source>
</evidence>
<dbReference type="AlphaFoldDB" id="A0A0D2N143"/>
<evidence type="ECO:0000313" key="4">
    <source>
        <dbReference type="Proteomes" id="UP000054498"/>
    </source>
</evidence>
<dbReference type="KEGG" id="mng:MNEG_1714"/>
<proteinExistence type="predicted"/>
<accession>A0A0D2N143</accession>
<name>A0A0D2N143_9CHLO</name>
<dbReference type="EMBL" id="KK100397">
    <property type="protein sequence ID" value="KIZ06237.1"/>
    <property type="molecule type" value="Genomic_DNA"/>
</dbReference>
<organism evidence="3 4">
    <name type="scientific">Monoraphidium neglectum</name>
    <dbReference type="NCBI Taxonomy" id="145388"/>
    <lineage>
        <taxon>Eukaryota</taxon>
        <taxon>Viridiplantae</taxon>
        <taxon>Chlorophyta</taxon>
        <taxon>core chlorophytes</taxon>
        <taxon>Chlorophyceae</taxon>
        <taxon>CS clade</taxon>
        <taxon>Sphaeropleales</taxon>
        <taxon>Selenastraceae</taxon>
        <taxon>Monoraphidium</taxon>
    </lineage>
</organism>
<evidence type="ECO:0008006" key="5">
    <source>
        <dbReference type="Google" id="ProtNLM"/>
    </source>
</evidence>
<reference evidence="3 4" key="1">
    <citation type="journal article" date="2013" name="BMC Genomics">
        <title>Reconstruction of the lipid metabolism for the microalga Monoraphidium neglectum from its genome sequence reveals characteristics suitable for biofuel production.</title>
        <authorList>
            <person name="Bogen C."/>
            <person name="Al-Dilaimi A."/>
            <person name="Albersmeier A."/>
            <person name="Wichmann J."/>
            <person name="Grundmann M."/>
            <person name="Rupp O."/>
            <person name="Lauersen K.J."/>
            <person name="Blifernez-Klassen O."/>
            <person name="Kalinowski J."/>
            <person name="Goesmann A."/>
            <person name="Mussgnug J.H."/>
            <person name="Kruse O."/>
        </authorList>
    </citation>
    <scope>NUCLEOTIDE SEQUENCE [LARGE SCALE GENOMIC DNA]</scope>
    <source>
        <strain evidence="3 4">SAG 48.87</strain>
    </source>
</reference>
<dbReference type="InterPro" id="IPR037118">
    <property type="entry name" value="Val-tRNA_synth_C_sf"/>
</dbReference>
<keyword evidence="2" id="KW-0067">ATP-binding</keyword>
<dbReference type="RefSeq" id="XP_013905256.1">
    <property type="nucleotide sequence ID" value="XM_014049802.1"/>
</dbReference>
<keyword evidence="1" id="KW-0547">Nucleotide-binding</keyword>
<dbReference type="Gene3D" id="1.10.287.380">
    <property type="entry name" value="Valyl-tRNA synthetase, C-terminal domain"/>
    <property type="match status" value="1"/>
</dbReference>
<evidence type="ECO:0000256" key="1">
    <source>
        <dbReference type="ARBA" id="ARBA00022741"/>
    </source>
</evidence>
<dbReference type="GeneID" id="25734592"/>
<evidence type="ECO:0000313" key="3">
    <source>
        <dbReference type="EMBL" id="KIZ06237.1"/>
    </source>
</evidence>